<comment type="caution">
    <text evidence="1">The sequence shown here is derived from an EMBL/GenBank/DDBJ whole genome shotgun (WGS) entry which is preliminary data.</text>
</comment>
<dbReference type="PANTHER" id="PTHR33103">
    <property type="entry name" value="OS01G0153900 PROTEIN"/>
    <property type="match status" value="1"/>
</dbReference>
<name>A0A5N5L7U1_9ROSI</name>
<protein>
    <recommendedName>
        <fullName evidence="3">DUF674 domain-containing protein</fullName>
    </recommendedName>
</protein>
<sequence>MSTSTMSLKLLIDSKHSKVVFAEAGKDFVDFLLNLLSLPLGTVIQLITKSEMTGCIANLYGSLEKLDESYVQPNQNKDSLLKPTVATQITDPNFLLPDTKKPENKKLYYCRNHPGCVSDIKKSVCSQCRSEGYGTSYLSQEVVFAGTNDSTSTDTPTSDHGGYVKGLVTYMVTDDLSVSPMSMMSVVGLLNKFDIKDLSVLEEKVLEFGINEALELLKASLSSKEALTAVFRLKQKVGYCEPPKFIPSFVQSQTVFADVNKTVAGLPELRKTASGLPKLRNKALPLNPHGVKPPDRIFTTLYSDTVNKNITNLGVIIEVASSMSASKMSLKLLIDSKLSKVVFAEARKDFVDFLLHLLSLPQGTVMQLLTKSAMTGCIGNLYGSLQKLDESYLQPNQNKDSILNPTTTTPVTNPNFLLPNINRKPEDQKLYCCEDHPGFVSDFQNSVCSQCRYAMDLEVKFVGRNDSTSINAPPSDQGGYVKGLVTYMVTDDLSVSPMSMVSVVGLLNKFDIKDFGVLEEKVVQFGINESLTMSASTMSLKLLIDSKHNKVVFAEAGKDFVDFLLNLFSLPLCTVIQLLTKPAMTGCIANLYGSLEKLDESYLQPNQNKDSLLKPTVAAQVTDPSFLLPGTHRKPEDQKLYYCTRHPGSVSDSRNSVCSPCSSQGYSNCYLSQEVKFAGTKVSTSTDTAPSDQGGYVKGVVTYTVTDDLSVSPMSMVSVVGLLNKFNIKDFGVLKEKVVEFGINEGLELLKASLSSKDALTAVFLHKDRDGAPSLTMSASTMSLKLLIDSKHNKVVVAEAGKDFVDFLLNLLSLPLGTVIQLITKSAMTGCVANLYGSLEKLDESYMQPNQNKDSILNPTITTQVTDSNFLLPDTKRKPEDQKLYYCEDHPGLVSDFQNSVCSQCSYAMDLEVKFVGRNDSTSINAPPTDQGGYVKGLVTYTVTDDLSVSPMSMVSVVGLLNKFNIKDFGVLEEKVVQFGIDEVLLNCFDLCLNCSL</sequence>
<proteinExistence type="predicted"/>
<dbReference type="InterPro" id="IPR007750">
    <property type="entry name" value="DUF674"/>
</dbReference>
<evidence type="ECO:0000313" key="1">
    <source>
        <dbReference type="EMBL" id="KAB5538863.1"/>
    </source>
</evidence>
<dbReference type="Pfam" id="PF05056">
    <property type="entry name" value="DUF674"/>
    <property type="match status" value="4"/>
</dbReference>
<dbReference type="AlphaFoldDB" id="A0A5N5L7U1"/>
<gene>
    <name evidence="1" type="ORF">DKX38_016396</name>
</gene>
<accession>A0A5N5L7U1</accession>
<dbReference type="EMBL" id="VDCV01000010">
    <property type="protein sequence ID" value="KAB5538863.1"/>
    <property type="molecule type" value="Genomic_DNA"/>
</dbReference>
<dbReference type="Proteomes" id="UP000326939">
    <property type="component" value="Chromosome 10"/>
</dbReference>
<evidence type="ECO:0008006" key="3">
    <source>
        <dbReference type="Google" id="ProtNLM"/>
    </source>
</evidence>
<organism evidence="1 2">
    <name type="scientific">Salix brachista</name>
    <dbReference type="NCBI Taxonomy" id="2182728"/>
    <lineage>
        <taxon>Eukaryota</taxon>
        <taxon>Viridiplantae</taxon>
        <taxon>Streptophyta</taxon>
        <taxon>Embryophyta</taxon>
        <taxon>Tracheophyta</taxon>
        <taxon>Spermatophyta</taxon>
        <taxon>Magnoliopsida</taxon>
        <taxon>eudicotyledons</taxon>
        <taxon>Gunneridae</taxon>
        <taxon>Pentapetalae</taxon>
        <taxon>rosids</taxon>
        <taxon>fabids</taxon>
        <taxon>Malpighiales</taxon>
        <taxon>Salicaceae</taxon>
        <taxon>Saliceae</taxon>
        <taxon>Salix</taxon>
    </lineage>
</organism>
<evidence type="ECO:0000313" key="2">
    <source>
        <dbReference type="Proteomes" id="UP000326939"/>
    </source>
</evidence>
<reference evidence="2" key="1">
    <citation type="journal article" date="2019" name="Gigascience">
        <title>De novo genome assembly of the endangered Acer yangbiense, a plant species with extremely small populations endemic to Yunnan Province, China.</title>
        <authorList>
            <person name="Yang J."/>
            <person name="Wariss H.M."/>
            <person name="Tao L."/>
            <person name="Zhang R."/>
            <person name="Yun Q."/>
            <person name="Hollingsworth P."/>
            <person name="Dao Z."/>
            <person name="Luo G."/>
            <person name="Guo H."/>
            <person name="Ma Y."/>
            <person name="Sun W."/>
        </authorList>
    </citation>
    <scope>NUCLEOTIDE SEQUENCE [LARGE SCALE GENOMIC DNA]</scope>
    <source>
        <strain evidence="2">cv. br00</strain>
    </source>
</reference>
<keyword evidence="2" id="KW-1185">Reference proteome</keyword>
<dbReference type="PANTHER" id="PTHR33103:SF19">
    <property type="entry name" value="OS09G0544700 PROTEIN"/>
    <property type="match status" value="1"/>
</dbReference>